<organism evidence="4 5">
    <name type="scientific">Streptococcus suis</name>
    <dbReference type="NCBI Taxonomy" id="1307"/>
    <lineage>
        <taxon>Bacteria</taxon>
        <taxon>Bacillati</taxon>
        <taxon>Bacillota</taxon>
        <taxon>Bacilli</taxon>
        <taxon>Lactobacillales</taxon>
        <taxon>Streptococcaceae</taxon>
        <taxon>Streptococcus</taxon>
    </lineage>
</organism>
<dbReference type="Proteomes" id="UP000073494">
    <property type="component" value="Unassembled WGS sequence"/>
</dbReference>
<evidence type="ECO:0000256" key="1">
    <source>
        <dbReference type="SAM" id="MobiDB-lite"/>
    </source>
</evidence>
<name>A0A116LVU4_STRSU</name>
<dbReference type="AlphaFoldDB" id="A0A116LVU4"/>
<evidence type="ECO:0000256" key="2">
    <source>
        <dbReference type="SAM" id="Phobius"/>
    </source>
</evidence>
<dbReference type="NCBIfam" id="NF042931">
    <property type="entry name" value="SAG1386_EF1546"/>
    <property type="match status" value="1"/>
</dbReference>
<dbReference type="EMBL" id="FIHD01000044">
    <property type="protein sequence ID" value="CYV13686.1"/>
    <property type="molecule type" value="Genomic_DNA"/>
</dbReference>
<evidence type="ECO:0000259" key="3">
    <source>
        <dbReference type="PROSITE" id="PS51782"/>
    </source>
</evidence>
<sequence length="162" mass="17266">MSQEPWNEEVYQTETVSRKERLNKGVASTTVFTVLAIIFFVIVLIIGITAIYLSVGGSKTDSTKEFYNPRSAAVVAESSTSVAETQESTSTDATETETETTETSSSLAEATDGSTLTVQAGEGVGQLAARGGISIAELERLNPEKMTTGSWLAHPGDVVRIR</sequence>
<proteinExistence type="predicted"/>
<evidence type="ECO:0000313" key="4">
    <source>
        <dbReference type="EMBL" id="CYV13686.1"/>
    </source>
</evidence>
<gene>
    <name evidence="4" type="ORF">ERS132416_01998</name>
</gene>
<dbReference type="RefSeq" id="WP_044775502.1">
    <property type="nucleotide sequence ID" value="NZ_CEFG01000282.1"/>
</dbReference>
<feature type="compositionally biased region" description="Low complexity" evidence="1">
    <location>
        <begin position="101"/>
        <end position="111"/>
    </location>
</feature>
<dbReference type="InterPro" id="IPR049981">
    <property type="entry name" value="SPy_0802-like"/>
</dbReference>
<feature type="domain" description="LysM" evidence="3">
    <location>
        <begin position="114"/>
        <end position="161"/>
    </location>
</feature>
<reference evidence="4 5" key="1">
    <citation type="submission" date="2016-02" db="EMBL/GenBank/DDBJ databases">
        <authorList>
            <consortium name="Pathogen Informatics"/>
        </authorList>
    </citation>
    <scope>NUCLEOTIDE SEQUENCE [LARGE SCALE GENOMIC DNA]</scope>
    <source>
        <strain evidence="4 5">LSS54</strain>
    </source>
</reference>
<dbReference type="PROSITE" id="PS51782">
    <property type="entry name" value="LYSM"/>
    <property type="match status" value="1"/>
</dbReference>
<evidence type="ECO:0000313" key="5">
    <source>
        <dbReference type="Proteomes" id="UP000073494"/>
    </source>
</evidence>
<dbReference type="InterPro" id="IPR018392">
    <property type="entry name" value="LysM"/>
</dbReference>
<protein>
    <submittedName>
        <fullName evidence="4">Membrane protein</fullName>
    </submittedName>
</protein>
<keyword evidence="2" id="KW-1133">Transmembrane helix</keyword>
<feature type="transmembrane region" description="Helical" evidence="2">
    <location>
        <begin position="31"/>
        <end position="55"/>
    </location>
</feature>
<keyword evidence="2" id="KW-0812">Transmembrane</keyword>
<feature type="region of interest" description="Disordered" evidence="1">
    <location>
        <begin position="74"/>
        <end position="114"/>
    </location>
</feature>
<keyword evidence="2" id="KW-0472">Membrane</keyword>
<accession>A0A116LVU4</accession>
<dbReference type="CDD" id="cd00118">
    <property type="entry name" value="LysM"/>
    <property type="match status" value="1"/>
</dbReference>
<feature type="compositionally biased region" description="Low complexity" evidence="1">
    <location>
        <begin position="74"/>
        <end position="93"/>
    </location>
</feature>